<dbReference type="PROSITE" id="PS51353">
    <property type="entry name" value="ARSC"/>
    <property type="match status" value="1"/>
</dbReference>
<dbReference type="InterPro" id="IPR006660">
    <property type="entry name" value="Arsenate_reductase-like"/>
</dbReference>
<name>A0A1H6MLH5_9FLAO</name>
<dbReference type="OrthoDB" id="9808142at2"/>
<gene>
    <name evidence="4" type="ORF">SAMN02927937_02542</name>
</gene>
<evidence type="ECO:0000256" key="2">
    <source>
        <dbReference type="ARBA" id="ARBA00023002"/>
    </source>
</evidence>
<dbReference type="InterPro" id="IPR036249">
    <property type="entry name" value="Thioredoxin-like_sf"/>
</dbReference>
<dbReference type="GO" id="GO:0008794">
    <property type="term" value="F:arsenate reductase (glutaredoxin) activity"/>
    <property type="evidence" value="ECO:0007669"/>
    <property type="project" value="InterPro"/>
</dbReference>
<dbReference type="Proteomes" id="UP000199634">
    <property type="component" value="Unassembled WGS sequence"/>
</dbReference>
<reference evidence="5" key="1">
    <citation type="submission" date="2016-10" db="EMBL/GenBank/DDBJ databases">
        <authorList>
            <person name="Varghese N."/>
            <person name="Submissions S."/>
        </authorList>
    </citation>
    <scope>NUCLEOTIDE SEQUENCE [LARGE SCALE GENOMIC DNA]</scope>
    <source>
        <strain evidence="5">CGMCC 1.10825</strain>
    </source>
</reference>
<dbReference type="NCBIfam" id="TIGR00014">
    <property type="entry name" value="arsC"/>
    <property type="match status" value="1"/>
</dbReference>
<dbReference type="EMBL" id="FNXE01000047">
    <property type="protein sequence ID" value="SEH98461.1"/>
    <property type="molecule type" value="Genomic_DNA"/>
</dbReference>
<protein>
    <submittedName>
        <fullName evidence="4">Arsenate reductase</fullName>
    </submittedName>
</protein>
<organism evidence="4 5">
    <name type="scientific">Paenimyroides marinum</name>
    <dbReference type="NCBI Taxonomy" id="1159016"/>
    <lineage>
        <taxon>Bacteria</taxon>
        <taxon>Pseudomonadati</taxon>
        <taxon>Bacteroidota</taxon>
        <taxon>Flavobacteriia</taxon>
        <taxon>Flavobacteriales</taxon>
        <taxon>Flavobacteriaceae</taxon>
        <taxon>Paenimyroides</taxon>
    </lineage>
</organism>
<dbReference type="Gene3D" id="3.40.30.10">
    <property type="entry name" value="Glutaredoxin"/>
    <property type="match status" value="1"/>
</dbReference>
<dbReference type="RefSeq" id="WP_091101765.1">
    <property type="nucleotide sequence ID" value="NZ_FNXE01000047.1"/>
</dbReference>
<evidence type="ECO:0000313" key="4">
    <source>
        <dbReference type="EMBL" id="SEH98461.1"/>
    </source>
</evidence>
<comment type="similarity">
    <text evidence="1 3">Belongs to the ArsC family.</text>
</comment>
<accession>A0A1H6MLH5</accession>
<keyword evidence="5" id="KW-1185">Reference proteome</keyword>
<evidence type="ECO:0000256" key="3">
    <source>
        <dbReference type="PROSITE-ProRule" id="PRU01282"/>
    </source>
</evidence>
<dbReference type="PANTHER" id="PTHR30041:SF4">
    <property type="entry name" value="ARSENATE REDUCTASE"/>
    <property type="match status" value="1"/>
</dbReference>
<evidence type="ECO:0000313" key="5">
    <source>
        <dbReference type="Proteomes" id="UP000199634"/>
    </source>
</evidence>
<dbReference type="Pfam" id="PF03960">
    <property type="entry name" value="ArsC"/>
    <property type="match status" value="1"/>
</dbReference>
<dbReference type="SUPFAM" id="SSF52833">
    <property type="entry name" value="Thioredoxin-like"/>
    <property type="match status" value="1"/>
</dbReference>
<sequence>MIKIYHNPRCSKSREGLCTLQDLNQKVEIINYIENPLTFNELKRLIALLKIKPIELVRTKESIWKEQFKDKNLTDEEIIEAMVTHPKLIERPIVVNGNKAVIARPIEKIDEII</sequence>
<evidence type="ECO:0000256" key="1">
    <source>
        <dbReference type="ARBA" id="ARBA00007198"/>
    </source>
</evidence>
<dbReference type="AlphaFoldDB" id="A0A1H6MLH5"/>
<dbReference type="STRING" id="1159016.SAMN02927937_02542"/>
<dbReference type="InterPro" id="IPR006659">
    <property type="entry name" value="Arsenate_reductase"/>
</dbReference>
<dbReference type="CDD" id="cd03034">
    <property type="entry name" value="ArsC_ArsC"/>
    <property type="match status" value="1"/>
</dbReference>
<proteinExistence type="inferred from homology"/>
<dbReference type="PANTHER" id="PTHR30041">
    <property type="entry name" value="ARSENATE REDUCTASE"/>
    <property type="match status" value="1"/>
</dbReference>
<keyword evidence="2" id="KW-0560">Oxidoreductase</keyword>